<keyword evidence="2 7" id="KW-1003">Cell membrane</keyword>
<sequence>MEQTSKKTIVSLKDIFIKFDGEVILNHINLDINEKEFVTILGPSGCGKTTTLRIIGGFVEPDSGDVIFDGKRINGTPPNKRNVNTVFQKYSLFPHLNVFDNVAFGLKLKKMPKNEIKKRVTDMLATVDLKGYEKRSITKLSGGQQQRVAIARALVCDPEIILLDEPLGALDLKLRKSMQLELKEIQQKTQKTFIYVTHDQEEALTMSDRVVVMNNGVIEQIGSPEDIYNEPVNAFVADFIGEANILNGIMLDDCRIQILGKELECVDKGFGKNTPVDVVIRPEDIEVTAPEDGQLVGIVENTTFKGVHYEMSVRCGKCEILIHSTKSAEIGSKIGMRVIPFNIQIMNKLLPFYDNVIETTVTYSNQNDNSFEFELEGETVTVPDKYYEEGTKLKIALPPDALSLAGDGVGDLKDLYIESVVYKGEQNEIILESDERKWLMLSDTDEQVATYVPLSFDFSKARFEVISEFSEKEG</sequence>
<evidence type="ECO:0000313" key="9">
    <source>
        <dbReference type="EMBL" id="PKD29376.1"/>
    </source>
</evidence>
<dbReference type="InterPro" id="IPR008995">
    <property type="entry name" value="Mo/tungstate-bd_C_term_dom"/>
</dbReference>
<comment type="function">
    <text evidence="7">Part of the ABC transporter complex PotABCD involved in spermidine/putrescine import. Responsible for energy coupling to the transport system.</text>
</comment>
<comment type="catalytic activity">
    <reaction evidence="7">
        <text>ATP + H2O + polyamine-[polyamine-binding protein]Side 1 = ADP + phosphate + polyamineSide 2 + [polyamine-binding protein]Side 1.</text>
        <dbReference type="EC" id="7.6.2.11"/>
    </reaction>
</comment>
<dbReference type="Gene3D" id="3.40.50.300">
    <property type="entry name" value="P-loop containing nucleotide triphosphate hydrolases"/>
    <property type="match status" value="1"/>
</dbReference>
<dbReference type="InterPro" id="IPR005893">
    <property type="entry name" value="PotA-like"/>
</dbReference>
<dbReference type="GO" id="GO:0015594">
    <property type="term" value="F:ABC-type putrescine transporter activity"/>
    <property type="evidence" value="ECO:0007669"/>
    <property type="project" value="InterPro"/>
</dbReference>
<evidence type="ECO:0000256" key="2">
    <source>
        <dbReference type="ARBA" id="ARBA00022475"/>
    </source>
</evidence>
<dbReference type="FunFam" id="3.40.50.300:FF:000425">
    <property type="entry name" value="Probable ABC transporter, ATP-binding subunit"/>
    <property type="match status" value="1"/>
</dbReference>
<dbReference type="InterPro" id="IPR027417">
    <property type="entry name" value="P-loop_NTPase"/>
</dbReference>
<evidence type="ECO:0000256" key="7">
    <source>
        <dbReference type="RuleBase" id="RU364083"/>
    </source>
</evidence>
<keyword evidence="9" id="KW-0378">Hydrolase</keyword>
<reference evidence="9" key="1">
    <citation type="journal article" date="2018" name="Environ. Microbiol.">
        <title>Sporulation capability and amylosome conservation among diverse human colonic and rumen isolates of the keystone starch-degrader Ruminococcus bromii.</title>
        <authorList>
            <person name="Mukhopadhya I."/>
            <person name="Morais S."/>
            <person name="Laverde-Gomez J."/>
            <person name="Sheridan P.O."/>
            <person name="Walker A.W."/>
            <person name="Kelly W."/>
            <person name="Klieve A.V."/>
            <person name="Ouwerkerk D."/>
            <person name="Duncan S.H."/>
            <person name="Louis P."/>
            <person name="Koropatkin N."/>
            <person name="Cockburn D."/>
            <person name="Kibler R."/>
            <person name="Cooper P.J."/>
            <person name="Sandoval C."/>
            <person name="Crost E."/>
            <person name="Juge N."/>
            <person name="Bayer E.A."/>
            <person name="Flint H.J."/>
        </authorList>
    </citation>
    <scope>NUCLEOTIDE SEQUENCE [LARGE SCALE GENOMIC DNA]</scope>
    <source>
        <strain evidence="9">ATCC 27255</strain>
    </source>
</reference>
<evidence type="ECO:0000256" key="5">
    <source>
        <dbReference type="ARBA" id="ARBA00022967"/>
    </source>
</evidence>
<dbReference type="GO" id="GO:0043190">
    <property type="term" value="C:ATP-binding cassette (ABC) transporter complex"/>
    <property type="evidence" value="ECO:0007669"/>
    <property type="project" value="InterPro"/>
</dbReference>
<keyword evidence="6 7" id="KW-0472">Membrane</keyword>
<dbReference type="PANTHER" id="PTHR42781">
    <property type="entry name" value="SPERMIDINE/PUTRESCINE IMPORT ATP-BINDING PROTEIN POTA"/>
    <property type="match status" value="1"/>
</dbReference>
<dbReference type="GO" id="GO:0015697">
    <property type="term" value="P:quaternary ammonium group transport"/>
    <property type="evidence" value="ECO:0007669"/>
    <property type="project" value="UniProtKB-ARBA"/>
</dbReference>
<proteinExistence type="inferred from homology"/>
<keyword evidence="1 7" id="KW-0813">Transport</keyword>
<feature type="domain" description="ABC transporter" evidence="8">
    <location>
        <begin position="10"/>
        <end position="240"/>
    </location>
</feature>
<comment type="similarity">
    <text evidence="7">Belongs to the ABC transporter superfamily. Spermidine/putrescine importer (TC 3.A.1.11.1) family.</text>
</comment>
<dbReference type="PROSITE" id="PS50893">
    <property type="entry name" value="ABC_TRANSPORTER_2"/>
    <property type="match status" value="1"/>
</dbReference>
<dbReference type="SUPFAM" id="SSF50331">
    <property type="entry name" value="MOP-like"/>
    <property type="match status" value="1"/>
</dbReference>
<organism evidence="9 10">
    <name type="scientific">Ruminococcus bromii</name>
    <dbReference type="NCBI Taxonomy" id="40518"/>
    <lineage>
        <taxon>Bacteria</taxon>
        <taxon>Bacillati</taxon>
        <taxon>Bacillota</taxon>
        <taxon>Clostridia</taxon>
        <taxon>Eubacteriales</taxon>
        <taxon>Oscillospiraceae</taxon>
        <taxon>Ruminococcus</taxon>
    </lineage>
</organism>
<keyword evidence="10" id="KW-1185">Reference proteome</keyword>
<dbReference type="CDD" id="cd03300">
    <property type="entry name" value="ABC_PotA_N"/>
    <property type="match status" value="1"/>
</dbReference>
<dbReference type="SMART" id="SM00382">
    <property type="entry name" value="AAA"/>
    <property type="match status" value="1"/>
</dbReference>
<dbReference type="Pfam" id="PF00005">
    <property type="entry name" value="ABC_tran"/>
    <property type="match status" value="1"/>
</dbReference>
<dbReference type="PANTHER" id="PTHR42781:SF4">
    <property type="entry name" value="SPERMIDINE_PUTRESCINE IMPORT ATP-BINDING PROTEIN POTA"/>
    <property type="match status" value="1"/>
</dbReference>
<dbReference type="InterPro" id="IPR050093">
    <property type="entry name" value="ABC_SmlMolc_Importer"/>
</dbReference>
<dbReference type="AlphaFoldDB" id="A0A2N0UQY5"/>
<evidence type="ECO:0000259" key="8">
    <source>
        <dbReference type="PROSITE" id="PS50893"/>
    </source>
</evidence>
<dbReference type="Pfam" id="PF08402">
    <property type="entry name" value="TOBE_2"/>
    <property type="match status" value="1"/>
</dbReference>
<evidence type="ECO:0000256" key="6">
    <source>
        <dbReference type="ARBA" id="ARBA00023136"/>
    </source>
</evidence>
<evidence type="ECO:0000256" key="1">
    <source>
        <dbReference type="ARBA" id="ARBA00022448"/>
    </source>
</evidence>
<dbReference type="Gene3D" id="2.40.50.100">
    <property type="match status" value="1"/>
</dbReference>
<dbReference type="EC" id="7.6.2.11" evidence="7"/>
<accession>A0A2N0UQY5</accession>
<dbReference type="InterPro" id="IPR003439">
    <property type="entry name" value="ABC_transporter-like_ATP-bd"/>
</dbReference>
<dbReference type="InterPro" id="IPR013611">
    <property type="entry name" value="Transp-assoc_OB_typ2"/>
</dbReference>
<evidence type="ECO:0000313" key="10">
    <source>
        <dbReference type="Proteomes" id="UP000233425"/>
    </source>
</evidence>
<dbReference type="GO" id="GO:0016887">
    <property type="term" value="F:ATP hydrolysis activity"/>
    <property type="evidence" value="ECO:0007669"/>
    <property type="project" value="InterPro"/>
</dbReference>
<keyword evidence="3 7" id="KW-0547">Nucleotide-binding</keyword>
<protein>
    <recommendedName>
        <fullName evidence="7">Spermidine/putrescine import ATP-binding protein PotA</fullName>
        <ecNumber evidence="7">7.6.2.11</ecNumber>
    </recommendedName>
</protein>
<evidence type="ECO:0000256" key="4">
    <source>
        <dbReference type="ARBA" id="ARBA00022840"/>
    </source>
</evidence>
<dbReference type="InterPro" id="IPR017879">
    <property type="entry name" value="PotA_ATP-bd"/>
</dbReference>
<dbReference type="InterPro" id="IPR003593">
    <property type="entry name" value="AAA+_ATPase"/>
</dbReference>
<name>A0A2N0UQY5_9FIRM</name>
<comment type="caution">
    <text evidence="9">The sequence shown here is derived from an EMBL/GenBank/DDBJ whole genome shotgun (WGS) entry which is preliminary data.</text>
</comment>
<dbReference type="EMBL" id="NNSR01000056">
    <property type="protein sequence ID" value="PKD29376.1"/>
    <property type="molecule type" value="Genomic_DNA"/>
</dbReference>
<keyword evidence="5 7" id="KW-1278">Translocase</keyword>
<gene>
    <name evidence="9" type="primary">potA_1</name>
    <name evidence="7" type="synonym">potA</name>
    <name evidence="9" type="ORF">RBATCC27255_01203</name>
</gene>
<dbReference type="PROSITE" id="PS00211">
    <property type="entry name" value="ABC_TRANSPORTER_1"/>
    <property type="match status" value="1"/>
</dbReference>
<dbReference type="NCBIfam" id="TIGR01187">
    <property type="entry name" value="potA"/>
    <property type="match status" value="1"/>
</dbReference>
<dbReference type="InterPro" id="IPR017871">
    <property type="entry name" value="ABC_transporter-like_CS"/>
</dbReference>
<dbReference type="GO" id="GO:0005524">
    <property type="term" value="F:ATP binding"/>
    <property type="evidence" value="ECO:0007669"/>
    <property type="project" value="UniProtKB-KW"/>
</dbReference>
<dbReference type="SUPFAM" id="SSF52540">
    <property type="entry name" value="P-loop containing nucleoside triphosphate hydrolases"/>
    <property type="match status" value="1"/>
</dbReference>
<dbReference type="Proteomes" id="UP000233425">
    <property type="component" value="Unassembled WGS sequence"/>
</dbReference>
<evidence type="ECO:0000256" key="3">
    <source>
        <dbReference type="ARBA" id="ARBA00022741"/>
    </source>
</evidence>
<comment type="subunit">
    <text evidence="7">The complex is composed of two ATP-binding proteins (PotA), two transmembrane proteins (PotB and PotC) and a solute-binding protein (PotD).</text>
</comment>
<keyword evidence="4 7" id="KW-0067">ATP-binding</keyword>